<keyword evidence="3" id="KW-0597">Phosphoprotein</keyword>
<evidence type="ECO:0000256" key="4">
    <source>
        <dbReference type="ARBA" id="ARBA00022679"/>
    </source>
</evidence>
<dbReference type="RefSeq" id="WP_101645409.1">
    <property type="nucleotide sequence ID" value="NZ_PGUY01000073.1"/>
</dbReference>
<comment type="caution">
    <text evidence="11">The sequence shown here is derived from an EMBL/GenBank/DDBJ whole genome shotgun (WGS) entry which is preliminary data.</text>
</comment>
<dbReference type="PANTHER" id="PTHR43065">
    <property type="entry name" value="SENSOR HISTIDINE KINASE"/>
    <property type="match status" value="1"/>
</dbReference>
<dbReference type="InterPro" id="IPR005467">
    <property type="entry name" value="His_kinase_dom"/>
</dbReference>
<dbReference type="Gene3D" id="3.30.565.10">
    <property type="entry name" value="Histidine kinase-like ATPase, C-terminal domain"/>
    <property type="match status" value="1"/>
</dbReference>
<keyword evidence="8" id="KW-0902">Two-component regulatory system</keyword>
<dbReference type="InterPro" id="IPR003661">
    <property type="entry name" value="HisK_dim/P_dom"/>
</dbReference>
<organism evidence="11 12">
    <name type="scientific">Peribacillus deserti</name>
    <dbReference type="NCBI Taxonomy" id="673318"/>
    <lineage>
        <taxon>Bacteria</taxon>
        <taxon>Bacillati</taxon>
        <taxon>Bacillota</taxon>
        <taxon>Bacilli</taxon>
        <taxon>Bacillales</taxon>
        <taxon>Bacillaceae</taxon>
        <taxon>Peribacillus</taxon>
    </lineage>
</organism>
<dbReference type="EC" id="2.7.13.3" evidence="2"/>
<dbReference type="EMBL" id="PGUY01000073">
    <property type="protein sequence ID" value="PLT27883.1"/>
    <property type="molecule type" value="Genomic_DNA"/>
</dbReference>
<evidence type="ECO:0000313" key="12">
    <source>
        <dbReference type="Proteomes" id="UP000234748"/>
    </source>
</evidence>
<dbReference type="PRINTS" id="PR00344">
    <property type="entry name" value="BCTRLSENSOR"/>
</dbReference>
<dbReference type="Pfam" id="PF02518">
    <property type="entry name" value="HATPase_c"/>
    <property type="match status" value="1"/>
</dbReference>
<name>A0A2N5M0S5_9BACI</name>
<keyword evidence="9" id="KW-0472">Membrane</keyword>
<keyword evidence="12" id="KW-1185">Reference proteome</keyword>
<dbReference type="CDD" id="cd00082">
    <property type="entry name" value="HisKA"/>
    <property type="match status" value="1"/>
</dbReference>
<keyword evidence="4" id="KW-0808">Transferase</keyword>
<evidence type="ECO:0000256" key="5">
    <source>
        <dbReference type="ARBA" id="ARBA00022741"/>
    </source>
</evidence>
<dbReference type="GO" id="GO:0005886">
    <property type="term" value="C:plasma membrane"/>
    <property type="evidence" value="ECO:0007669"/>
    <property type="project" value="UniProtKB-SubCell"/>
</dbReference>
<dbReference type="PROSITE" id="PS50109">
    <property type="entry name" value="HIS_KIN"/>
    <property type="match status" value="1"/>
</dbReference>
<accession>A0A2N5M0S5</accession>
<feature type="transmembrane region" description="Helical" evidence="9">
    <location>
        <begin position="7"/>
        <end position="24"/>
    </location>
</feature>
<evidence type="ECO:0000313" key="11">
    <source>
        <dbReference type="EMBL" id="PLT27883.1"/>
    </source>
</evidence>
<evidence type="ECO:0000256" key="7">
    <source>
        <dbReference type="ARBA" id="ARBA00022840"/>
    </source>
</evidence>
<evidence type="ECO:0000259" key="10">
    <source>
        <dbReference type="PROSITE" id="PS50109"/>
    </source>
</evidence>
<keyword evidence="9" id="KW-1133">Transmembrane helix</keyword>
<dbReference type="Pfam" id="PF00512">
    <property type="entry name" value="HisKA"/>
    <property type="match status" value="1"/>
</dbReference>
<dbReference type="SMART" id="SM00387">
    <property type="entry name" value="HATPase_c"/>
    <property type="match status" value="1"/>
</dbReference>
<dbReference type="GO" id="GO:0005524">
    <property type="term" value="F:ATP binding"/>
    <property type="evidence" value="ECO:0007669"/>
    <property type="project" value="UniProtKB-KW"/>
</dbReference>
<reference evidence="11 12" key="1">
    <citation type="submission" date="2017-11" db="EMBL/GenBank/DDBJ databases">
        <title>Comparitive Functional Genomics of Dry Heat Resistant strains isolated from the Viking Spacecraft.</title>
        <authorList>
            <person name="Seuylemezian A."/>
            <person name="Cooper K."/>
            <person name="Vaishampayan P."/>
        </authorList>
    </citation>
    <scope>NUCLEOTIDE SEQUENCE [LARGE SCALE GENOMIC DNA]</scope>
    <source>
        <strain evidence="11 12">V1-29</strain>
    </source>
</reference>
<comment type="catalytic activity">
    <reaction evidence="1">
        <text>ATP + protein L-histidine = ADP + protein N-phospho-L-histidine.</text>
        <dbReference type="EC" id="2.7.13.3"/>
    </reaction>
</comment>
<dbReference type="SUPFAM" id="SSF47384">
    <property type="entry name" value="Homodimeric domain of signal transducing histidine kinase"/>
    <property type="match status" value="1"/>
</dbReference>
<dbReference type="GO" id="GO:0071555">
    <property type="term" value="P:cell wall organization"/>
    <property type="evidence" value="ECO:0007669"/>
    <property type="project" value="InterPro"/>
</dbReference>
<dbReference type="InterPro" id="IPR036890">
    <property type="entry name" value="HATPase_C_sf"/>
</dbReference>
<keyword evidence="7" id="KW-0067">ATP-binding</keyword>
<dbReference type="InterPro" id="IPR003594">
    <property type="entry name" value="HATPase_dom"/>
</dbReference>
<evidence type="ECO:0000256" key="2">
    <source>
        <dbReference type="ARBA" id="ARBA00012438"/>
    </source>
</evidence>
<evidence type="ECO:0000256" key="8">
    <source>
        <dbReference type="ARBA" id="ARBA00023012"/>
    </source>
</evidence>
<evidence type="ECO:0000256" key="6">
    <source>
        <dbReference type="ARBA" id="ARBA00022777"/>
    </source>
</evidence>
<protein>
    <recommendedName>
        <fullName evidence="2">histidine kinase</fullName>
        <ecNumber evidence="2">2.7.13.3</ecNumber>
    </recommendedName>
</protein>
<dbReference type="Proteomes" id="UP000234748">
    <property type="component" value="Unassembled WGS sequence"/>
</dbReference>
<dbReference type="InterPro" id="IPR036097">
    <property type="entry name" value="HisK_dim/P_sf"/>
</dbReference>
<dbReference type="SUPFAM" id="SSF55874">
    <property type="entry name" value="ATPase domain of HSP90 chaperone/DNA topoisomerase II/histidine kinase"/>
    <property type="match status" value="1"/>
</dbReference>
<keyword evidence="9" id="KW-0812">Transmembrane</keyword>
<feature type="transmembrane region" description="Helical" evidence="9">
    <location>
        <begin position="157"/>
        <end position="178"/>
    </location>
</feature>
<feature type="transmembrane region" description="Helical" evidence="9">
    <location>
        <begin position="98"/>
        <end position="117"/>
    </location>
</feature>
<gene>
    <name evidence="11" type="ORF">CUU66_21355</name>
</gene>
<feature type="transmembrane region" description="Helical" evidence="9">
    <location>
        <begin position="129"/>
        <end position="151"/>
    </location>
</feature>
<sequence length="427" mass="47542">MALVKDLCFNLSLLILLMFIFNLWAERYNKEPVPRVLSMIGLLLALLVCLSFSTPRYGVMIDLRLIPIIIGGLYFGFGLLLTFASILIRVLLYGTDNSFWTVLSIYVSLGIFLKYAHPWFLRQSSKKRLSISLIIAAFTGFIIFTGLLFTGHSISELKVVLVTLSIQCIGICMISFLLEEMKQNVFFREQMVQAQKIELASHMSAAISHEVRNPLTAVQGFLQLAAEDPNLQKTTKGYIDIALTELNEAEHVIKNYLTFAQPSMSTVETFNAGTELQSIIKTLQPLANMNSVEVVTVNHDACFLLGDKIRFRQCFLNILKNCIEAMPNGGILTLYTEVKNKEVHISVTDTGIGMSADQVKRLGEPYYSTKGKKGTGLGLMVSFSIIRELKGTVKITSEIGKGAEFLVTFPAYLQGHNTNDPNQSLPV</sequence>
<dbReference type="GO" id="GO:0000155">
    <property type="term" value="F:phosphorelay sensor kinase activity"/>
    <property type="evidence" value="ECO:0007669"/>
    <property type="project" value="InterPro"/>
</dbReference>
<dbReference type="OrthoDB" id="9815750at2"/>
<proteinExistence type="predicted"/>
<feature type="domain" description="Histidine kinase" evidence="10">
    <location>
        <begin position="206"/>
        <end position="413"/>
    </location>
</feature>
<feature type="transmembrane region" description="Helical" evidence="9">
    <location>
        <begin position="36"/>
        <end position="53"/>
    </location>
</feature>
<dbReference type="InterPro" id="IPR004358">
    <property type="entry name" value="Sig_transdc_His_kin-like_C"/>
</dbReference>
<dbReference type="Gene3D" id="1.10.287.130">
    <property type="match status" value="1"/>
</dbReference>
<evidence type="ECO:0000256" key="9">
    <source>
        <dbReference type="SAM" id="Phobius"/>
    </source>
</evidence>
<feature type="transmembrane region" description="Helical" evidence="9">
    <location>
        <begin position="65"/>
        <end position="92"/>
    </location>
</feature>
<dbReference type="PANTHER" id="PTHR43065:SF46">
    <property type="entry name" value="C4-DICARBOXYLATE TRANSPORT SENSOR PROTEIN DCTB"/>
    <property type="match status" value="1"/>
</dbReference>
<keyword evidence="5" id="KW-0547">Nucleotide-binding</keyword>
<evidence type="ECO:0000256" key="3">
    <source>
        <dbReference type="ARBA" id="ARBA00022553"/>
    </source>
</evidence>
<keyword evidence="6 11" id="KW-0418">Kinase</keyword>
<dbReference type="AlphaFoldDB" id="A0A2N5M0S5"/>
<dbReference type="SMART" id="SM00388">
    <property type="entry name" value="HisKA"/>
    <property type="match status" value="1"/>
</dbReference>
<evidence type="ECO:0000256" key="1">
    <source>
        <dbReference type="ARBA" id="ARBA00000085"/>
    </source>
</evidence>